<dbReference type="Pfam" id="PF01554">
    <property type="entry name" value="MatE"/>
    <property type="match status" value="1"/>
</dbReference>
<keyword evidence="3" id="KW-1185">Reference proteome</keyword>
<comment type="caution">
    <text evidence="2">The sequence shown here is derived from an EMBL/GenBank/DDBJ whole genome shotgun (WGS) entry which is preliminary data.</text>
</comment>
<dbReference type="GO" id="GO:0042910">
    <property type="term" value="F:xenobiotic transmembrane transporter activity"/>
    <property type="evidence" value="ECO:0007669"/>
    <property type="project" value="InterPro"/>
</dbReference>
<dbReference type="AlphaFoldDB" id="A0A177LF05"/>
<evidence type="ECO:0000256" key="1">
    <source>
        <dbReference type="SAM" id="Phobius"/>
    </source>
</evidence>
<feature type="transmembrane region" description="Helical" evidence="1">
    <location>
        <begin position="81"/>
        <end position="104"/>
    </location>
</feature>
<proteinExistence type="predicted"/>
<dbReference type="GO" id="GO:0016020">
    <property type="term" value="C:membrane"/>
    <property type="evidence" value="ECO:0007669"/>
    <property type="project" value="InterPro"/>
</dbReference>
<dbReference type="GO" id="GO:0015297">
    <property type="term" value="F:antiporter activity"/>
    <property type="evidence" value="ECO:0007669"/>
    <property type="project" value="InterPro"/>
</dbReference>
<evidence type="ECO:0000313" key="2">
    <source>
        <dbReference type="EMBL" id="OAH63131.1"/>
    </source>
</evidence>
<evidence type="ECO:0000313" key="3">
    <source>
        <dbReference type="Proteomes" id="UP000076935"/>
    </source>
</evidence>
<dbReference type="EMBL" id="LQWY01000003">
    <property type="protein sequence ID" value="OAH63131.1"/>
    <property type="molecule type" value="Genomic_DNA"/>
</dbReference>
<feature type="transmembrane region" description="Helical" evidence="1">
    <location>
        <begin position="40"/>
        <end position="60"/>
    </location>
</feature>
<accession>A0A177LF05</accession>
<sequence>MNHRSYLALAVPLTISTLTTPLLGAVDTAVVVHLPNPAYIGGVAIGTIIFNTMYWLFGFLRVSTSGFTAQAHGANNDIKGILVLTRPFLIAILIGISFIFLFIIT</sequence>
<evidence type="ECO:0008006" key="4">
    <source>
        <dbReference type="Google" id="ProtNLM"/>
    </source>
</evidence>
<organism evidence="2 3">
    <name type="scientific">Domibacillus aminovorans</name>
    <dbReference type="NCBI Taxonomy" id="29332"/>
    <lineage>
        <taxon>Bacteria</taxon>
        <taxon>Bacillati</taxon>
        <taxon>Bacillota</taxon>
        <taxon>Bacilli</taxon>
        <taxon>Bacillales</taxon>
        <taxon>Bacillaceae</taxon>
        <taxon>Domibacillus</taxon>
    </lineage>
</organism>
<protein>
    <recommendedName>
        <fullName evidence="4">MATE family efflux transporter</fullName>
    </recommendedName>
</protein>
<dbReference type="InterPro" id="IPR002528">
    <property type="entry name" value="MATE_fam"/>
</dbReference>
<dbReference type="Proteomes" id="UP000076935">
    <property type="component" value="Unassembled WGS sequence"/>
</dbReference>
<name>A0A177LF05_9BACI</name>
<reference evidence="2 3" key="1">
    <citation type="submission" date="2016-01" db="EMBL/GenBank/DDBJ databases">
        <title>Investigation of taxonomic status of Bacillus aminovorans.</title>
        <authorList>
            <person name="Verma A."/>
            <person name="Pal Y."/>
            <person name="Krishnamurthi S."/>
        </authorList>
    </citation>
    <scope>NUCLEOTIDE SEQUENCE [LARGE SCALE GENOMIC DNA]</scope>
    <source>
        <strain evidence="2 3">DSM 1314</strain>
    </source>
</reference>
<gene>
    <name evidence="2" type="ORF">AWH49_07270</name>
</gene>
<keyword evidence="1" id="KW-0472">Membrane</keyword>
<keyword evidence="1" id="KW-0812">Transmembrane</keyword>
<keyword evidence="1" id="KW-1133">Transmembrane helix</keyword>